<feature type="transmembrane region" description="Helical" evidence="15">
    <location>
        <begin position="998"/>
        <end position="1016"/>
    </location>
</feature>
<protein>
    <submittedName>
        <fullName evidence="16">Lev-8</fullName>
    </submittedName>
</protein>
<dbReference type="InterPro" id="IPR006202">
    <property type="entry name" value="Neur_chan_lig-bd"/>
</dbReference>
<dbReference type="GO" id="GO:0045211">
    <property type="term" value="C:postsynaptic membrane"/>
    <property type="evidence" value="ECO:0007669"/>
    <property type="project" value="UniProtKB-SubCell"/>
</dbReference>
<evidence type="ECO:0000256" key="6">
    <source>
        <dbReference type="ARBA" id="ARBA00023065"/>
    </source>
</evidence>
<evidence type="ECO:0000256" key="4">
    <source>
        <dbReference type="ARBA" id="ARBA00022989"/>
    </source>
</evidence>
<dbReference type="Proteomes" id="UP000005239">
    <property type="component" value="Unassembled WGS sequence"/>
</dbReference>
<dbReference type="GO" id="GO:0007268">
    <property type="term" value="P:chemical synaptic transmission"/>
    <property type="evidence" value="ECO:0000318"/>
    <property type="project" value="GO_Central"/>
</dbReference>
<dbReference type="PANTHER" id="PTHR21325">
    <property type="entry name" value="PHOSPHOLIPASE B, PLB1"/>
    <property type="match status" value="1"/>
</dbReference>
<dbReference type="InterPro" id="IPR036734">
    <property type="entry name" value="Neur_chan_lig-bd_sf"/>
</dbReference>
<dbReference type="InterPro" id="IPR038885">
    <property type="entry name" value="PLB1"/>
</dbReference>
<dbReference type="GO" id="GO:0004888">
    <property type="term" value="F:transmembrane signaling receptor activity"/>
    <property type="evidence" value="ECO:0007669"/>
    <property type="project" value="InterPro"/>
</dbReference>
<dbReference type="Gene3D" id="1.20.58.390">
    <property type="entry name" value="Neurotransmitter-gated ion-channel transmembrane domain"/>
    <property type="match status" value="2"/>
</dbReference>
<dbReference type="InterPro" id="IPR006029">
    <property type="entry name" value="Neurotrans-gated_channel_TM"/>
</dbReference>
<feature type="transmembrane region" description="Helical" evidence="15">
    <location>
        <begin position="844"/>
        <end position="866"/>
    </location>
</feature>
<evidence type="ECO:0000256" key="13">
    <source>
        <dbReference type="ARBA" id="ARBA00023303"/>
    </source>
</evidence>
<dbReference type="Gene3D" id="2.70.170.10">
    <property type="entry name" value="Neurotransmitter-gated ion-channel ligand-binding domain"/>
    <property type="match status" value="1"/>
</dbReference>
<dbReference type="GO" id="GO:0034220">
    <property type="term" value="P:monoatomic ion transmembrane transport"/>
    <property type="evidence" value="ECO:0000318"/>
    <property type="project" value="GO_Central"/>
</dbReference>
<evidence type="ECO:0000256" key="15">
    <source>
        <dbReference type="RuleBase" id="RU000687"/>
    </source>
</evidence>
<evidence type="ECO:0000256" key="8">
    <source>
        <dbReference type="ARBA" id="ARBA00023157"/>
    </source>
</evidence>
<dbReference type="SUPFAM" id="SSF52266">
    <property type="entry name" value="SGNH hydrolase"/>
    <property type="match status" value="1"/>
</dbReference>
<dbReference type="EnsemblMetazoa" id="PPA00494.1">
    <property type="protein sequence ID" value="PPA00494.1"/>
    <property type="gene ID" value="WBGene00090048"/>
</dbReference>
<keyword evidence="8" id="KW-1015">Disulfide bond</keyword>
<evidence type="ECO:0000256" key="14">
    <source>
        <dbReference type="ARBA" id="ARBA00034104"/>
    </source>
</evidence>
<dbReference type="PANTHER" id="PTHR21325:SF31">
    <property type="entry name" value="GH22081P-RELATED"/>
    <property type="match status" value="1"/>
</dbReference>
<keyword evidence="17" id="KW-1185">Reference proteome</keyword>
<evidence type="ECO:0000256" key="3">
    <source>
        <dbReference type="ARBA" id="ARBA00022692"/>
    </source>
</evidence>
<feature type="transmembrane region" description="Helical" evidence="15">
    <location>
        <begin position="52"/>
        <end position="74"/>
    </location>
</feature>
<dbReference type="InterPro" id="IPR036719">
    <property type="entry name" value="Neuro-gated_channel_TM_sf"/>
</dbReference>
<keyword evidence="1 15" id="KW-0813">Transport</keyword>
<keyword evidence="4 15" id="KW-1133">Transmembrane helix</keyword>
<dbReference type="GO" id="GO:0045202">
    <property type="term" value="C:synapse"/>
    <property type="evidence" value="ECO:0000318"/>
    <property type="project" value="GO_Central"/>
</dbReference>
<comment type="similarity">
    <text evidence="15">Belongs to the ligand-gated ion channel (TC 1.A.9) family.</text>
</comment>
<keyword evidence="7 15" id="KW-0472">Membrane</keyword>
<accession>A0A2A6BF74</accession>
<comment type="subcellular location">
    <subcellularLocation>
        <location evidence="14">Postsynaptic cell membrane</location>
        <topology evidence="14">Multi-pass membrane protein</topology>
    </subcellularLocation>
</comment>
<dbReference type="GO" id="GO:0043005">
    <property type="term" value="C:neuron projection"/>
    <property type="evidence" value="ECO:0000318"/>
    <property type="project" value="GO_Central"/>
</dbReference>
<dbReference type="GO" id="GO:0098662">
    <property type="term" value="P:inorganic cation transmembrane transport"/>
    <property type="evidence" value="ECO:0000318"/>
    <property type="project" value="GO_Central"/>
</dbReference>
<evidence type="ECO:0000256" key="9">
    <source>
        <dbReference type="ARBA" id="ARBA00023170"/>
    </source>
</evidence>
<gene>
    <name evidence="16" type="primary">WBGene00090048</name>
</gene>
<reference evidence="16" key="2">
    <citation type="submission" date="2022-06" db="UniProtKB">
        <authorList>
            <consortium name="EnsemblMetazoa"/>
        </authorList>
    </citation>
    <scope>IDENTIFICATION</scope>
    <source>
        <strain evidence="16">PS312</strain>
    </source>
</reference>
<keyword evidence="2" id="KW-1003">Cell membrane</keyword>
<keyword evidence="5" id="KW-0770">Synapse</keyword>
<feature type="transmembrane region" description="Helical" evidence="15">
    <location>
        <begin position="443"/>
        <end position="467"/>
    </location>
</feature>
<evidence type="ECO:0000313" key="17">
    <source>
        <dbReference type="Proteomes" id="UP000005239"/>
    </source>
</evidence>
<dbReference type="GO" id="GO:0005892">
    <property type="term" value="C:acetylcholine-gated channel complex"/>
    <property type="evidence" value="ECO:0000318"/>
    <property type="project" value="GO_Central"/>
</dbReference>
<keyword evidence="13 15" id="KW-0407">Ion channel</keyword>
<dbReference type="GO" id="GO:0042391">
    <property type="term" value="P:regulation of membrane potential"/>
    <property type="evidence" value="ECO:0000318"/>
    <property type="project" value="GO_Central"/>
</dbReference>
<feature type="transmembrane region" description="Helical" evidence="15">
    <location>
        <begin position="810"/>
        <end position="832"/>
    </location>
</feature>
<evidence type="ECO:0000256" key="7">
    <source>
        <dbReference type="ARBA" id="ARBA00023136"/>
    </source>
</evidence>
<dbReference type="InterPro" id="IPR006201">
    <property type="entry name" value="Neur_channel"/>
</dbReference>
<evidence type="ECO:0000256" key="11">
    <source>
        <dbReference type="ARBA" id="ARBA00023257"/>
    </source>
</evidence>
<dbReference type="Gene3D" id="3.40.50.1110">
    <property type="entry name" value="SGNH hydrolase"/>
    <property type="match status" value="1"/>
</dbReference>
<dbReference type="InterPro" id="IPR038050">
    <property type="entry name" value="Neuro_actylchol_rec"/>
</dbReference>
<keyword evidence="11" id="KW-0628">Postsynaptic cell membrane</keyword>
<proteinExistence type="inferred from homology"/>
<evidence type="ECO:0000256" key="12">
    <source>
        <dbReference type="ARBA" id="ARBA00023286"/>
    </source>
</evidence>
<accession>A0A8R1U1X4</accession>
<evidence type="ECO:0000313" key="16">
    <source>
        <dbReference type="EnsemblMetazoa" id="PPA00494.1"/>
    </source>
</evidence>
<evidence type="ECO:0000256" key="10">
    <source>
        <dbReference type="ARBA" id="ARBA00023180"/>
    </source>
</evidence>
<reference evidence="17" key="1">
    <citation type="journal article" date="2008" name="Nat. Genet.">
        <title>The Pristionchus pacificus genome provides a unique perspective on nematode lifestyle and parasitism.</title>
        <authorList>
            <person name="Dieterich C."/>
            <person name="Clifton S.W."/>
            <person name="Schuster L.N."/>
            <person name="Chinwalla A."/>
            <person name="Delehaunty K."/>
            <person name="Dinkelacker I."/>
            <person name="Fulton L."/>
            <person name="Fulton R."/>
            <person name="Godfrey J."/>
            <person name="Minx P."/>
            <person name="Mitreva M."/>
            <person name="Roeseler W."/>
            <person name="Tian H."/>
            <person name="Witte H."/>
            <person name="Yang S.P."/>
            <person name="Wilson R.K."/>
            <person name="Sommer R.J."/>
        </authorList>
    </citation>
    <scope>NUCLEOTIDE SEQUENCE [LARGE SCALE GENOMIC DNA]</scope>
    <source>
        <strain evidence="17">PS312</strain>
    </source>
</reference>
<dbReference type="Pfam" id="PF02932">
    <property type="entry name" value="Neur_chan_memb"/>
    <property type="match status" value="1"/>
</dbReference>
<dbReference type="Pfam" id="PF00657">
    <property type="entry name" value="Lipase_GDSL"/>
    <property type="match status" value="1"/>
</dbReference>
<dbReference type="FunFam" id="2.70.170.10:FF:000044">
    <property type="entry name" value="AcetylCholine Receptor"/>
    <property type="match status" value="1"/>
</dbReference>
<keyword evidence="9" id="KW-0675">Receptor</keyword>
<sequence length="1094" mass="123076">MPTPVSCIDCFLTLLIRGLDGSHCAMSSDYIPIDSSDSHKKDGRAALTRLQLLLKIFAFLCIILIASFLATVAIQRQFISRTFKFITMSSPSPTDANQVRPADIQYIAAMGDSYTTGYLSFTSESDTTVDEMRNAVGNSFAMGGNDEMASHVTLANILRHLNPTLRGYSIGIGLNEQVTNLNVAVPGMWVDDMQRQARELIRRFNKYSVQSIQNDWKLIQIFAGTRDVSGFCMGQGGTNKQEYKRNMTEAIGILQQALPKTIISIIGTGNFDFLWNAVKNSDRSNEANIGFKMSGPCQIADAEILSQRRIEEYREANTEIVLEMQTRTRRDHAVIVQHIFDDLWMPLRNADGAFNAEFFAADVFHFSNYGNSLIAKQLWNQLVSPDSKKITNNARMADEKEALLCPELRCPFIRTPSNSVKCVMSEENIIDGSDSHLYKNKGLIVLSVLVSLAFAAIASIIIAMALIASAAQFHGIFSSKLVLIITIFLLCSVTDGGTDAAISSPETLPAVKSLQVFWSSHGMKGIRRVTLVAVFFLLVLDLTTSDRYVSELLEKLLSDYNKNVRPVKNASDALLVRFGAQLCRLIDVDEVNQVLTTSLWLDMQWQDRKLVWNPAEWGGIKKIHVPSDQIWTPDILLYNNADGEPHITVVSLVLVDYTGMVFWMPPSIYKSLCPINIEYFPYDLQECHLKFGGWSNDGQTLDMQQIAPNIHDPIQKKIDDQGIEFAYLEHGLGLAFFHESAEWDLLNATSARYAQIYPGCCGQQYYIDIRYNITIRRKAIFFTVMLTIPCMLIANTTSFVFVVPPIEHKMTFSISVFVAFSVFYLVLIEIIPPTSLVLPLIGKYLLFTLFMITASIFISVYTINIYRRQAFTAPMRAWQRWLFLRFFPTILGLKKLEIDEPRTGSTMTSSDTSIIGYHRPKSQHQQQQQQGSTDCKLRLLNESSLSEAMCDQYGLDSLHLFRRIQSQLARISDNIYNEQQQSKICDEWKVMARTLDRIFLIIYLILNASATFLLIYNAQSLYDTRPSLTSPDAYKPLSGDMVPFEPVRKGPANEGFVSALSPDASAFLTLSARVRSVESVRDVSIGPRTMSSDK</sequence>
<keyword evidence="6 15" id="KW-0406">Ion transport</keyword>
<evidence type="ECO:0000256" key="5">
    <source>
        <dbReference type="ARBA" id="ARBA00023018"/>
    </source>
</evidence>
<keyword evidence="12" id="KW-1071">Ligand-gated ion channel</keyword>
<dbReference type="GO" id="GO:0022848">
    <property type="term" value="F:acetylcholine-gated monoatomic cation-selective channel activity"/>
    <property type="evidence" value="ECO:0000318"/>
    <property type="project" value="GO_Central"/>
</dbReference>
<dbReference type="GO" id="GO:0004620">
    <property type="term" value="F:phospholipase activity"/>
    <property type="evidence" value="ECO:0007669"/>
    <property type="project" value="InterPro"/>
</dbReference>
<organism evidence="16 17">
    <name type="scientific">Pristionchus pacificus</name>
    <name type="common">Parasitic nematode worm</name>
    <dbReference type="NCBI Taxonomy" id="54126"/>
    <lineage>
        <taxon>Eukaryota</taxon>
        <taxon>Metazoa</taxon>
        <taxon>Ecdysozoa</taxon>
        <taxon>Nematoda</taxon>
        <taxon>Chromadorea</taxon>
        <taxon>Rhabditida</taxon>
        <taxon>Rhabditina</taxon>
        <taxon>Diplogasteromorpha</taxon>
        <taxon>Diplogasteroidea</taxon>
        <taxon>Neodiplogasteridae</taxon>
        <taxon>Pristionchus</taxon>
    </lineage>
</organism>
<dbReference type="SUPFAM" id="SSF63712">
    <property type="entry name" value="Nicotinic receptor ligand binding domain-like"/>
    <property type="match status" value="1"/>
</dbReference>
<dbReference type="Pfam" id="PF02931">
    <property type="entry name" value="Neur_chan_LBD"/>
    <property type="match status" value="1"/>
</dbReference>
<dbReference type="InterPro" id="IPR001087">
    <property type="entry name" value="GDSL"/>
</dbReference>
<dbReference type="PRINTS" id="PR00254">
    <property type="entry name" value="NICOTINICR"/>
</dbReference>
<dbReference type="GO" id="GO:0005886">
    <property type="term" value="C:plasma membrane"/>
    <property type="evidence" value="ECO:0000318"/>
    <property type="project" value="GO_Central"/>
</dbReference>
<dbReference type="InterPro" id="IPR018000">
    <property type="entry name" value="Neurotransmitter_ion_chnl_CS"/>
</dbReference>
<dbReference type="PRINTS" id="PR00252">
    <property type="entry name" value="NRIONCHANNEL"/>
</dbReference>
<dbReference type="AlphaFoldDB" id="A0A2A6BF74"/>
<dbReference type="CDD" id="cd19064">
    <property type="entry name" value="LGIC_TM_nAChR"/>
    <property type="match status" value="1"/>
</dbReference>
<keyword evidence="3 15" id="KW-0812">Transmembrane</keyword>
<evidence type="ECO:0000256" key="2">
    <source>
        <dbReference type="ARBA" id="ARBA00022475"/>
    </source>
</evidence>
<dbReference type="InterPro" id="IPR002394">
    <property type="entry name" value="Nicotinic_acetylcholine_rcpt"/>
</dbReference>
<keyword evidence="10" id="KW-0325">Glycoprotein</keyword>
<dbReference type="SUPFAM" id="SSF90112">
    <property type="entry name" value="Neurotransmitter-gated ion-channel transmembrane pore"/>
    <property type="match status" value="1"/>
</dbReference>
<feature type="transmembrane region" description="Helical" evidence="15">
    <location>
        <begin position="473"/>
        <end position="493"/>
    </location>
</feature>
<name>A0A2A6BF74_PRIPA</name>
<feature type="transmembrane region" description="Helical" evidence="15">
    <location>
        <begin position="779"/>
        <end position="803"/>
    </location>
</feature>
<comment type="caution">
    <text evidence="15">Lacks conserved residue(s) required for the propagation of feature annotation.</text>
</comment>
<dbReference type="InterPro" id="IPR036514">
    <property type="entry name" value="SGNH_hydro_sf"/>
</dbReference>
<dbReference type="PROSITE" id="PS00236">
    <property type="entry name" value="NEUROTR_ION_CHANNEL"/>
    <property type="match status" value="1"/>
</dbReference>
<evidence type="ECO:0000256" key="1">
    <source>
        <dbReference type="ARBA" id="ARBA00022448"/>
    </source>
</evidence>